<dbReference type="AlphaFoldDB" id="A0AA95NIX5"/>
<keyword evidence="5 7" id="KW-1133">Transmembrane helix</keyword>
<dbReference type="KEGG" id="pais:PFX98_11200"/>
<keyword evidence="2 7" id="KW-0813">Transport</keyword>
<evidence type="ECO:0000259" key="8">
    <source>
        <dbReference type="PROSITE" id="PS50928"/>
    </source>
</evidence>
<dbReference type="PANTHER" id="PTHR30183">
    <property type="entry name" value="MOLYBDENUM TRANSPORT SYSTEM PERMEASE PROTEIN MODB"/>
    <property type="match status" value="1"/>
</dbReference>
<keyword evidence="6 7" id="KW-0472">Membrane</keyword>
<keyword evidence="3" id="KW-1003">Cell membrane</keyword>
<dbReference type="CDD" id="cd06261">
    <property type="entry name" value="TM_PBP2"/>
    <property type="match status" value="2"/>
</dbReference>
<dbReference type="PROSITE" id="PS50928">
    <property type="entry name" value="ABC_TM1"/>
    <property type="match status" value="2"/>
</dbReference>
<feature type="transmembrane region" description="Helical" evidence="7">
    <location>
        <begin position="565"/>
        <end position="582"/>
    </location>
</feature>
<name>A0AA95NIX5_9BURK</name>
<dbReference type="Proteomes" id="UP001177769">
    <property type="component" value="Chromosome"/>
</dbReference>
<organism evidence="9 10">
    <name type="scientific">Paucibacter sediminis</name>
    <dbReference type="NCBI Taxonomy" id="3019553"/>
    <lineage>
        <taxon>Bacteria</taxon>
        <taxon>Pseudomonadati</taxon>
        <taxon>Pseudomonadota</taxon>
        <taxon>Betaproteobacteria</taxon>
        <taxon>Burkholderiales</taxon>
        <taxon>Sphaerotilaceae</taxon>
        <taxon>Roseateles</taxon>
    </lineage>
</organism>
<comment type="similarity">
    <text evidence="7">Belongs to the binding-protein-dependent transport system permease family.</text>
</comment>
<protein>
    <submittedName>
        <fullName evidence="9">Iron ABC transporter permease</fullName>
    </submittedName>
</protein>
<reference evidence="9" key="1">
    <citation type="submission" date="2023-01" db="EMBL/GenBank/DDBJ databases">
        <title>Whole genome sequence of Paucibacter sp. S2-9 isolated from pond sediment.</title>
        <authorList>
            <person name="Jung J.Y."/>
        </authorList>
    </citation>
    <scope>NUCLEOTIDE SEQUENCE</scope>
    <source>
        <strain evidence="9">S2-9</strain>
    </source>
</reference>
<dbReference type="InterPro" id="IPR000515">
    <property type="entry name" value="MetI-like"/>
</dbReference>
<feature type="transmembrane region" description="Helical" evidence="7">
    <location>
        <begin position="629"/>
        <end position="652"/>
    </location>
</feature>
<keyword evidence="4 7" id="KW-0812">Transmembrane</keyword>
<dbReference type="Gene3D" id="1.10.3720.10">
    <property type="entry name" value="MetI-like"/>
    <property type="match status" value="2"/>
</dbReference>
<sequence>MDKSLRVWLLLALLSSLLLPWHQQEAGLLAGEWLGAGWPGDRATATAAWQVLGLGRLELLPLLLLPIVAGLLDMARLARPALGTVLMALAVAALAWLGWLSWGAAPADQPGLGWGALLYAICTLFMLSTGAAWRGACRGDVFVCGVIALLVALVGLFVMFPVLRVLVGAFEQDGAFSLAALWSRTTDARVWSLACVAGGQRCGVAWNTLFLGLSTAAGATLLGLAFALVMTRTGFRFKKVLRALTVLPIITPPFVIGLALILLFGRSGVVTGWVSAWFDVAPGRGLYGFYGVWLAQLLSFTPIAFMVLIGVVEGVSPSVEEASQTLGGSRWTTFWRVSLPLMRPGLANAFLVAFIESMADFGNPMVLGGNFGVLSTEIYFAIVGAQNDAGRAAGLGLILLCFAVAAFVAQRRWVGKKSYATVTGKADNGQHAGLDKRMSMALALLVSLWTAFTLVLYGMILAGGFVHQWGRDNSFTLRHYSDAFGISFGEQGLRWVGTAWDSLFTTLAIAGISAPLTAALGLLAAWLLVRQRFAGKAAFEFATMLSFAIPGTVIGISYILAFNAAPIELTGTGSILVLCFVFRNMPVGLRGGVAAMSQLDGSLDEASTMLGANSFTTARRVVLPLMRPALTSALVYSFVRSITSISAVIFLVSAKYNMATAYIVGLVENGQYGIAIAYASALIVVMLLCVLVAQKLVGQRRLRRVERVQGAAPQATPTPSELVLKKVQS</sequence>
<feature type="transmembrane region" description="Helical" evidence="7">
    <location>
        <begin position="81"/>
        <end position="99"/>
    </location>
</feature>
<evidence type="ECO:0000256" key="1">
    <source>
        <dbReference type="ARBA" id="ARBA00004651"/>
    </source>
</evidence>
<dbReference type="PANTHER" id="PTHR30183:SF7">
    <property type="entry name" value="FERRIC TRANSPORT SYSTEM PERMEASE PROTEIN FBPB 1-RELATED"/>
    <property type="match status" value="1"/>
</dbReference>
<accession>A0AA95NIX5</accession>
<proteinExistence type="inferred from homology"/>
<feature type="transmembrane region" description="Helical" evidence="7">
    <location>
        <begin position="141"/>
        <end position="163"/>
    </location>
</feature>
<evidence type="ECO:0000256" key="4">
    <source>
        <dbReference type="ARBA" id="ARBA00022692"/>
    </source>
</evidence>
<gene>
    <name evidence="9" type="ORF">PFX98_11200</name>
</gene>
<feature type="domain" description="ABC transmembrane type-1" evidence="8">
    <location>
        <begin position="503"/>
        <end position="693"/>
    </location>
</feature>
<feature type="transmembrane region" description="Helical" evidence="7">
    <location>
        <begin position="111"/>
        <end position="129"/>
    </location>
</feature>
<feature type="transmembrane region" description="Helical" evidence="7">
    <location>
        <begin position="503"/>
        <end position="529"/>
    </location>
</feature>
<feature type="transmembrane region" description="Helical" evidence="7">
    <location>
        <begin position="441"/>
        <end position="466"/>
    </location>
</feature>
<feature type="transmembrane region" description="Helical" evidence="7">
    <location>
        <begin position="672"/>
        <end position="693"/>
    </location>
</feature>
<keyword evidence="10" id="KW-1185">Reference proteome</keyword>
<evidence type="ECO:0000256" key="5">
    <source>
        <dbReference type="ARBA" id="ARBA00022989"/>
    </source>
</evidence>
<feature type="transmembrane region" description="Helical" evidence="7">
    <location>
        <begin position="541"/>
        <end position="559"/>
    </location>
</feature>
<evidence type="ECO:0000256" key="7">
    <source>
        <dbReference type="RuleBase" id="RU363032"/>
    </source>
</evidence>
<dbReference type="GO" id="GO:0005886">
    <property type="term" value="C:plasma membrane"/>
    <property type="evidence" value="ECO:0007669"/>
    <property type="project" value="UniProtKB-SubCell"/>
</dbReference>
<dbReference type="RefSeq" id="WP_285235290.1">
    <property type="nucleotide sequence ID" value="NZ_CP116346.1"/>
</dbReference>
<feature type="transmembrane region" description="Helical" evidence="7">
    <location>
        <begin position="209"/>
        <end position="231"/>
    </location>
</feature>
<comment type="subcellular location">
    <subcellularLocation>
        <location evidence="1 7">Cell membrane</location>
        <topology evidence="1 7">Multi-pass membrane protein</topology>
    </subcellularLocation>
</comment>
<feature type="domain" description="ABC transmembrane type-1" evidence="8">
    <location>
        <begin position="205"/>
        <end position="410"/>
    </location>
</feature>
<evidence type="ECO:0000256" key="6">
    <source>
        <dbReference type="ARBA" id="ARBA00023136"/>
    </source>
</evidence>
<feature type="transmembrane region" description="Helical" evidence="7">
    <location>
        <begin position="389"/>
        <end position="409"/>
    </location>
</feature>
<feature type="transmembrane region" description="Helical" evidence="7">
    <location>
        <begin position="285"/>
        <end position="312"/>
    </location>
</feature>
<dbReference type="EMBL" id="CP116346">
    <property type="protein sequence ID" value="WIT14162.1"/>
    <property type="molecule type" value="Genomic_DNA"/>
</dbReference>
<feature type="transmembrane region" description="Helical" evidence="7">
    <location>
        <begin position="333"/>
        <end position="355"/>
    </location>
</feature>
<feature type="transmembrane region" description="Helical" evidence="7">
    <location>
        <begin position="47"/>
        <end position="69"/>
    </location>
</feature>
<evidence type="ECO:0000313" key="10">
    <source>
        <dbReference type="Proteomes" id="UP001177769"/>
    </source>
</evidence>
<feature type="transmembrane region" description="Helical" evidence="7">
    <location>
        <begin position="243"/>
        <end position="265"/>
    </location>
</feature>
<evidence type="ECO:0000313" key="9">
    <source>
        <dbReference type="EMBL" id="WIT14162.1"/>
    </source>
</evidence>
<dbReference type="InterPro" id="IPR035906">
    <property type="entry name" value="MetI-like_sf"/>
</dbReference>
<dbReference type="Pfam" id="PF00528">
    <property type="entry name" value="BPD_transp_1"/>
    <property type="match status" value="2"/>
</dbReference>
<evidence type="ECO:0000256" key="3">
    <source>
        <dbReference type="ARBA" id="ARBA00022475"/>
    </source>
</evidence>
<dbReference type="SUPFAM" id="SSF161098">
    <property type="entry name" value="MetI-like"/>
    <property type="match status" value="2"/>
</dbReference>
<dbReference type="GO" id="GO:0055085">
    <property type="term" value="P:transmembrane transport"/>
    <property type="evidence" value="ECO:0007669"/>
    <property type="project" value="InterPro"/>
</dbReference>
<evidence type="ECO:0000256" key="2">
    <source>
        <dbReference type="ARBA" id="ARBA00022448"/>
    </source>
</evidence>